<evidence type="ECO:0000256" key="1">
    <source>
        <dbReference type="SAM" id="MobiDB-lite"/>
    </source>
</evidence>
<keyword evidence="2" id="KW-0812">Transmembrane</keyword>
<reference evidence="3" key="1">
    <citation type="journal article" date="2013" name="Genetics">
        <title>The draft genome and transcriptome of Panagrellus redivivus are shaped by the harsh demands of a free-living lifestyle.</title>
        <authorList>
            <person name="Srinivasan J."/>
            <person name="Dillman A.R."/>
            <person name="Macchietto M.G."/>
            <person name="Heikkinen L."/>
            <person name="Lakso M."/>
            <person name="Fracchia K.M."/>
            <person name="Antoshechkin I."/>
            <person name="Mortazavi A."/>
            <person name="Wong G."/>
            <person name="Sternberg P.W."/>
        </authorList>
    </citation>
    <scope>NUCLEOTIDE SEQUENCE [LARGE SCALE GENOMIC DNA]</scope>
    <source>
        <strain evidence="3">MT8872</strain>
    </source>
</reference>
<reference evidence="4" key="2">
    <citation type="submission" date="2020-10" db="UniProtKB">
        <authorList>
            <consortium name="WormBaseParasite"/>
        </authorList>
    </citation>
    <scope>IDENTIFICATION</scope>
</reference>
<proteinExistence type="predicted"/>
<dbReference type="WBParaSite" id="Pan_g18951.t1">
    <property type="protein sequence ID" value="Pan_g18951.t1"/>
    <property type="gene ID" value="Pan_g18951"/>
</dbReference>
<evidence type="ECO:0000313" key="4">
    <source>
        <dbReference type="WBParaSite" id="Pan_g18951.t1"/>
    </source>
</evidence>
<feature type="region of interest" description="Disordered" evidence="1">
    <location>
        <begin position="139"/>
        <end position="168"/>
    </location>
</feature>
<evidence type="ECO:0000256" key="2">
    <source>
        <dbReference type="SAM" id="Phobius"/>
    </source>
</evidence>
<sequence>MDDLTLCFGSSPEASYQPCPLGFARFRIQVGANDKMRFTINRQGEFVEGSLWLKTFGSVKFNDDGTLNIMVVQLPDAKTTVTLSNAEIFVPEKQVDDIVRKKKSNLGTVGIVTIIIVLIVVGVIVGIFVWCCITRTSKPKQPPESNQQDNAPQPQQFCHQTQSKIVVK</sequence>
<protein>
    <submittedName>
        <fullName evidence="4">Uncharacterized protein</fullName>
    </submittedName>
</protein>
<accession>A0A7E4VCZ4</accession>
<keyword evidence="2" id="KW-1133">Transmembrane helix</keyword>
<dbReference type="Proteomes" id="UP000492821">
    <property type="component" value="Unassembled WGS sequence"/>
</dbReference>
<feature type="compositionally biased region" description="Polar residues" evidence="1">
    <location>
        <begin position="143"/>
        <end position="168"/>
    </location>
</feature>
<keyword evidence="2" id="KW-0472">Membrane</keyword>
<feature type="transmembrane region" description="Helical" evidence="2">
    <location>
        <begin position="109"/>
        <end position="130"/>
    </location>
</feature>
<evidence type="ECO:0000313" key="3">
    <source>
        <dbReference type="Proteomes" id="UP000492821"/>
    </source>
</evidence>
<dbReference type="AlphaFoldDB" id="A0A7E4VCZ4"/>
<name>A0A7E4VCZ4_PANRE</name>
<organism evidence="3 4">
    <name type="scientific">Panagrellus redivivus</name>
    <name type="common">Microworm</name>
    <dbReference type="NCBI Taxonomy" id="6233"/>
    <lineage>
        <taxon>Eukaryota</taxon>
        <taxon>Metazoa</taxon>
        <taxon>Ecdysozoa</taxon>
        <taxon>Nematoda</taxon>
        <taxon>Chromadorea</taxon>
        <taxon>Rhabditida</taxon>
        <taxon>Tylenchina</taxon>
        <taxon>Panagrolaimomorpha</taxon>
        <taxon>Panagrolaimoidea</taxon>
        <taxon>Panagrolaimidae</taxon>
        <taxon>Panagrellus</taxon>
    </lineage>
</organism>
<keyword evidence="3" id="KW-1185">Reference proteome</keyword>